<feature type="domain" description="RING-type" evidence="18">
    <location>
        <begin position="1654"/>
        <end position="1701"/>
    </location>
</feature>
<protein>
    <recommendedName>
        <fullName evidence="6 16">E3 ubiquitin-protein ligase listerin</fullName>
        <ecNumber evidence="5 16">2.3.2.27</ecNumber>
    </recommendedName>
    <alternativeName>
        <fullName evidence="16">RING-type E3 ubiquitin transferase listerin</fullName>
    </alternativeName>
</protein>
<dbReference type="InterPro" id="IPR039804">
    <property type="entry name" value="RING-CH-C4HC3_LTN1"/>
</dbReference>
<comment type="pathway">
    <text evidence="3 16">Protein modification; protein ubiquitination.</text>
</comment>
<dbReference type="Pfam" id="PF23009">
    <property type="entry name" value="UBC_like"/>
    <property type="match status" value="1"/>
</dbReference>
<evidence type="ECO:0000256" key="8">
    <source>
        <dbReference type="ARBA" id="ARBA00022679"/>
    </source>
</evidence>
<dbReference type="EMBL" id="PJQM01000870">
    <property type="protein sequence ID" value="RCI03861.1"/>
    <property type="molecule type" value="Genomic_DNA"/>
</dbReference>
<sequence length="1704" mass="194333">MGKQKQPRVKGNMKPASSSRAAELAAGSANAFSLDNLGGFAQFAVNTPTIARPSTPSMESSDTLITELDPELIVIFKKISKRDTVTKVKALEELENYLTANNHAIKLVLNNWVGMYGKLVLEVDRRVRLTANQVHCLIAVHVKKRLAPLLKDVIGPWLLSMHDQSRDIVNVAKGSFETMFSADKRAGVVSFCQKEILDYLADMLLYKTAETLSDARYVTKEDMLAKYARVVSSCFQILSYLIVELPVEERMKCENEYNVILDDTTLWKKFASHNNPLIRNSFYHFIKALLLNWKDQVESRLELICPNFFAAVFSEKEPFTHSEMWDALLLLTKNFPQSWTIISKKKPSLPKLYNFLRSGLNGSTTIAYPSMIALLANLPQEIRNADNFYKDVFDNFWKGLSTDFIEKSNFQIFFDAYIECIVYFAITLSKLNDESYNEISSMLIQDKLWNGITTFFLNSREKTVNEKIDPEAYKIISKHLTVLASIENTKDLSKNIWNQLDQLFIQTVVDCDSIASRDLFDMNSFSKKTGQFLICLSQEPKKDVLVDTIHDLVKRLLRESLGSSIVHKDKSFGLLTLANQLIGAYGAIVKDIPEITEAVRGLLALFSSDETPIQPLTSFYVAAVIRINDKKEALELWGTFVDCVYSLYEQSEVHASEIVVLALEKIKQENAVNFQFQHEHLDAMISGFSEAPKTGFPRPVLENAVCLSLAHSFSYQILSDSTADKVLYNLESCLIDFNRGEYHVQGLKATVSTLNMLGILMKYEESAKKLSAKESFTGIPSQVFDAVFTSQKPYHHHDNLEEEEETALYHDIQSKSVAVWESISNTVLSDNLTHSMVKQTKKSILDVTYASSPSDFVQRVSKLLSSRFFSTEGRKEALDILLGTKEEWEKMFVPFTQHTTNYLSLAILNPYVALSVEPLTDDEGELMPIVYDVYGLSSLGRLALFWGEYLSDSKSLELVFSNSKNDWLIHQLMIISVACDQGLSCPDACRIWEKKAIEGIQVFVKHAHDLFSNWISRVTRSDGISNLSEQLIQAIQIQQHEKENRLLSFTIDLMLSSQNAVLCANVVNTLLSQLLVLKDWPLSDVQKWLPLLKAESTELGLLMKASILRAFRQVLSDTELYRHYQSDLCSKLSGASSPLDFDYSLEYDDAKTKRYWSLLGLLNASSLKMESFDIPRQRIMYLIQSVRPLLQTTSLNLSSDEQKARLQAQFAVLIKHLAQSVADETASHWNYFLDCCYTWTAYADANQPDELLVLYHALDLYQTLITLSRDNEVLYDSLKNHLPGYGKLLLELAAKEYGKGVGVKVRKLYQQVLASLLEYVPDKTLLETECFSNLCQLIVTPNEQLQKCSYSLLKKLIAQKVEDLSVRLEFTETSEEETHIEFDDNLMTFILNPPDLSDWYANELEGQHHEIFGYLLAWMLMLDHFNDITFKLKQEYTSELKEKEAFGQLMPLLCAILNVGQRGAQKPFDLTHWNITEYDCQGFDGYHEMSFFVLASHLYYRSLRSIPSLVRLWWIDCKHRQLTLAVESYTEKYFSQPIINDELEMVNRPDIKSQLEENEENEFTIKTLKAASEVTAKYVVDEQDMQIAIKLPSNYPLRQIEVEGVQKVGVNDKQWRGWMFAITAVIGSQNGNIVDALTVFKRNVNLHFSGVEDCTICYSIISPQDRTIPTKQCRTCKKKFHSSCLYKWFRSSNSASCPLCRTVF</sequence>
<dbReference type="Proteomes" id="UP000253551">
    <property type="component" value="Unassembled WGS sequence"/>
</dbReference>
<keyword evidence="21" id="KW-1185">Reference proteome</keyword>
<dbReference type="InterPro" id="IPR016024">
    <property type="entry name" value="ARM-type_fold"/>
</dbReference>
<dbReference type="SMART" id="SM00744">
    <property type="entry name" value="RINGv"/>
    <property type="match status" value="1"/>
</dbReference>
<evidence type="ECO:0000256" key="17">
    <source>
        <dbReference type="SAM" id="MobiDB-lite"/>
    </source>
</evidence>
<evidence type="ECO:0000256" key="5">
    <source>
        <dbReference type="ARBA" id="ARBA00012483"/>
    </source>
</evidence>
<comment type="similarity">
    <text evidence="4 16">Belongs to the LTN1 family.</text>
</comment>
<accession>A0A367KNX3</accession>
<dbReference type="PANTHER" id="PTHR12389:SF0">
    <property type="entry name" value="E3 UBIQUITIN-PROTEIN LIGASE LISTERIN"/>
    <property type="match status" value="1"/>
</dbReference>
<comment type="subunit">
    <text evidence="16">Component of the ribosome quality control complex (RQC).</text>
</comment>
<proteinExistence type="inferred from homology"/>
<reference evidence="20 21" key="1">
    <citation type="journal article" date="2018" name="G3 (Bethesda)">
        <title>Phylogenetic and Phylogenomic Definition of Rhizopus Species.</title>
        <authorList>
            <person name="Gryganskyi A.P."/>
            <person name="Golan J."/>
            <person name="Dolatabadi S."/>
            <person name="Mondo S."/>
            <person name="Robb S."/>
            <person name="Idnurm A."/>
            <person name="Muszewska A."/>
            <person name="Steczkiewicz K."/>
            <person name="Masonjones S."/>
            <person name="Liao H.L."/>
            <person name="Gajdeczka M.T."/>
            <person name="Anike F."/>
            <person name="Vuek A."/>
            <person name="Anishchenko I.M."/>
            <person name="Voigt K."/>
            <person name="de Hoog G.S."/>
            <person name="Smith M.E."/>
            <person name="Heitman J."/>
            <person name="Vilgalys R."/>
            <person name="Stajich J.E."/>
        </authorList>
    </citation>
    <scope>NUCLEOTIDE SEQUENCE [LARGE SCALE GENOMIC DNA]</scope>
    <source>
        <strain evidence="20 21">LSU 92-RS-03</strain>
    </source>
</reference>
<name>A0A367KNX3_RHIST</name>
<dbReference type="PANTHER" id="PTHR12389">
    <property type="entry name" value="ZINC FINGER PROTEIN 294"/>
    <property type="match status" value="1"/>
</dbReference>
<dbReference type="Pfam" id="PF13639">
    <property type="entry name" value="zf-RING_2"/>
    <property type="match status" value="1"/>
</dbReference>
<dbReference type="STRING" id="4846.A0A367KNX3"/>
<dbReference type="Gene3D" id="3.30.40.10">
    <property type="entry name" value="Zinc/RING finger domain, C3HC4 (zinc finger)"/>
    <property type="match status" value="1"/>
</dbReference>
<dbReference type="Gene3D" id="1.25.10.10">
    <property type="entry name" value="Leucine-rich Repeat Variant"/>
    <property type="match status" value="1"/>
</dbReference>
<keyword evidence="13 16" id="KW-0862">Zinc</keyword>
<evidence type="ECO:0000256" key="13">
    <source>
        <dbReference type="ARBA" id="ARBA00022833"/>
    </source>
</evidence>
<gene>
    <name evidence="20" type="ORF">CU098_006303</name>
</gene>
<evidence type="ECO:0000256" key="2">
    <source>
        <dbReference type="ARBA" id="ARBA00004514"/>
    </source>
</evidence>
<evidence type="ECO:0000256" key="3">
    <source>
        <dbReference type="ARBA" id="ARBA00004906"/>
    </source>
</evidence>
<evidence type="ECO:0000256" key="10">
    <source>
        <dbReference type="ARBA" id="ARBA00022737"/>
    </source>
</evidence>
<dbReference type="GO" id="GO:0008270">
    <property type="term" value="F:zinc ion binding"/>
    <property type="evidence" value="ECO:0007669"/>
    <property type="project" value="UniProtKB-KW"/>
</dbReference>
<evidence type="ECO:0000259" key="19">
    <source>
        <dbReference type="PROSITE" id="PS51292"/>
    </source>
</evidence>
<dbReference type="PROSITE" id="PS51292">
    <property type="entry name" value="ZF_RING_CH"/>
    <property type="match status" value="1"/>
</dbReference>
<dbReference type="GO" id="GO:1990112">
    <property type="term" value="C:RQC complex"/>
    <property type="evidence" value="ECO:0007669"/>
    <property type="project" value="UniProtKB-UniRule"/>
</dbReference>
<dbReference type="GO" id="GO:0043023">
    <property type="term" value="F:ribosomal large subunit binding"/>
    <property type="evidence" value="ECO:0007669"/>
    <property type="project" value="TreeGrafter"/>
</dbReference>
<dbReference type="EC" id="2.3.2.27" evidence="5 16"/>
<dbReference type="CDD" id="cd16491">
    <property type="entry name" value="RING-CH-C4HC3_LTN1"/>
    <property type="match status" value="1"/>
</dbReference>
<dbReference type="OrthoDB" id="6108at2759"/>
<keyword evidence="8 16" id="KW-0808">Transferase</keyword>
<evidence type="ECO:0000313" key="21">
    <source>
        <dbReference type="Proteomes" id="UP000253551"/>
    </source>
</evidence>
<dbReference type="InterPro" id="IPR013083">
    <property type="entry name" value="Znf_RING/FYVE/PHD"/>
</dbReference>
<dbReference type="Pfam" id="PF22999">
    <property type="entry name" value="LTN1_E3_ligase_6th"/>
    <property type="match status" value="1"/>
</dbReference>
<comment type="caution">
    <text evidence="20">The sequence shown here is derived from an EMBL/GenBank/DDBJ whole genome shotgun (WGS) entry which is preliminary data.</text>
</comment>
<evidence type="ECO:0000256" key="15">
    <source>
        <dbReference type="PROSITE-ProRule" id="PRU00175"/>
    </source>
</evidence>
<keyword evidence="12 16" id="KW-0833">Ubl conjugation pathway</keyword>
<comment type="subcellular location">
    <subcellularLocation>
        <location evidence="2">Cytoplasm</location>
        <location evidence="2">Cytosol</location>
    </subcellularLocation>
</comment>
<keyword evidence="11 15" id="KW-0863">Zinc-finger</keyword>
<dbReference type="InterPro" id="IPR001841">
    <property type="entry name" value="Znf_RING"/>
</dbReference>
<evidence type="ECO:0000256" key="7">
    <source>
        <dbReference type="ARBA" id="ARBA00022490"/>
    </source>
</evidence>
<dbReference type="SMART" id="SM01197">
    <property type="entry name" value="FANCL_C"/>
    <property type="match status" value="1"/>
</dbReference>
<evidence type="ECO:0000259" key="18">
    <source>
        <dbReference type="PROSITE" id="PS50089"/>
    </source>
</evidence>
<dbReference type="InterPro" id="IPR054477">
    <property type="entry name" value="LTN1_E3_ligase_6th"/>
</dbReference>
<dbReference type="UniPathway" id="UPA00143"/>
<keyword evidence="10" id="KW-0677">Repeat</keyword>
<evidence type="ECO:0000256" key="11">
    <source>
        <dbReference type="ARBA" id="ARBA00022771"/>
    </source>
</evidence>
<feature type="domain" description="RING-CH-type" evidence="19">
    <location>
        <begin position="1646"/>
        <end position="1704"/>
    </location>
</feature>
<comment type="function">
    <text evidence="14">E3 ubiquitin-protein ligase component of the ribosome quality control complex (RQC), a ribosome-associated complex that mediates ubiquitination and extraction of incompletely synthesized nascent chains for proteasomal degradation. Mediates ubiquitination of proteins derived from mRNAs lacking stop codons (non-stop proteins) and other translation arrest products induced by poly-lysine sequences and tandem rare codons. Ubiquitination leads to CDC48 recruitment for extraction and degradation of the incomplete translation product. May indirectly play a role in chromatin function and transcription.</text>
</comment>
<dbReference type="GO" id="GO:0005829">
    <property type="term" value="C:cytosol"/>
    <property type="evidence" value="ECO:0007669"/>
    <property type="project" value="UniProtKB-SubCell"/>
</dbReference>
<dbReference type="GO" id="GO:0061630">
    <property type="term" value="F:ubiquitin protein ligase activity"/>
    <property type="evidence" value="ECO:0007669"/>
    <property type="project" value="UniProtKB-UniRule"/>
</dbReference>
<dbReference type="Pfam" id="PF22958">
    <property type="entry name" value="Ltn1_1st"/>
    <property type="match status" value="1"/>
</dbReference>
<evidence type="ECO:0000256" key="6">
    <source>
        <dbReference type="ARBA" id="ARBA00017157"/>
    </source>
</evidence>
<evidence type="ECO:0000256" key="4">
    <source>
        <dbReference type="ARBA" id="ARBA00007997"/>
    </source>
</evidence>
<evidence type="ECO:0000256" key="14">
    <source>
        <dbReference type="ARBA" id="ARBA00055150"/>
    </source>
</evidence>
<evidence type="ECO:0000313" key="20">
    <source>
        <dbReference type="EMBL" id="RCI03861.1"/>
    </source>
</evidence>
<dbReference type="GO" id="GO:0016567">
    <property type="term" value="P:protein ubiquitination"/>
    <property type="evidence" value="ECO:0007669"/>
    <property type="project" value="UniProtKB-UniPathway"/>
</dbReference>
<dbReference type="FunFam" id="3.30.40.10:FF:000038">
    <property type="entry name" value="E3 ubiquitin-protein ligase listerin"/>
    <property type="match status" value="1"/>
</dbReference>
<keyword evidence="9 16" id="KW-0479">Metal-binding</keyword>
<evidence type="ECO:0000256" key="9">
    <source>
        <dbReference type="ARBA" id="ARBA00022723"/>
    </source>
</evidence>
<feature type="region of interest" description="Disordered" evidence="17">
    <location>
        <begin position="1"/>
        <end position="21"/>
    </location>
</feature>
<keyword evidence="7" id="KW-0963">Cytoplasm</keyword>
<dbReference type="PROSITE" id="PS50089">
    <property type="entry name" value="ZF_RING_2"/>
    <property type="match status" value="1"/>
</dbReference>
<comment type="catalytic activity">
    <reaction evidence="1 16">
        <text>S-ubiquitinyl-[E2 ubiquitin-conjugating enzyme]-L-cysteine + [acceptor protein]-L-lysine = [E2 ubiquitin-conjugating enzyme]-L-cysteine + N(6)-ubiquitinyl-[acceptor protein]-L-lysine.</text>
        <dbReference type="EC" id="2.3.2.27"/>
    </reaction>
</comment>
<evidence type="ECO:0000256" key="12">
    <source>
        <dbReference type="ARBA" id="ARBA00022786"/>
    </source>
</evidence>
<dbReference type="GO" id="GO:0072344">
    <property type="term" value="P:rescue of stalled ribosome"/>
    <property type="evidence" value="ECO:0007669"/>
    <property type="project" value="UniProtKB-UniRule"/>
</dbReference>
<dbReference type="InterPro" id="IPR011989">
    <property type="entry name" value="ARM-like"/>
</dbReference>
<dbReference type="SUPFAM" id="SSF57850">
    <property type="entry name" value="RING/U-box"/>
    <property type="match status" value="1"/>
</dbReference>
<organism evidence="20 21">
    <name type="scientific">Rhizopus stolonifer</name>
    <name type="common">Rhizopus nigricans</name>
    <dbReference type="NCBI Taxonomy" id="4846"/>
    <lineage>
        <taxon>Eukaryota</taxon>
        <taxon>Fungi</taxon>
        <taxon>Fungi incertae sedis</taxon>
        <taxon>Mucoromycota</taxon>
        <taxon>Mucoromycotina</taxon>
        <taxon>Mucoromycetes</taxon>
        <taxon>Mucorales</taxon>
        <taxon>Mucorineae</taxon>
        <taxon>Rhizopodaceae</taxon>
        <taxon>Rhizopus</taxon>
    </lineage>
</organism>
<comment type="function">
    <text evidence="16">E3 ubiquitin-protein ligase. Component of the ribosome quality control complex (RQC), a ribosome-associated complex that mediates ubiquitination and extraction of incompletely synthesized nascent chains for proteasomal degradation.</text>
</comment>
<dbReference type="InterPro" id="IPR054478">
    <property type="entry name" value="LTN1_UBC"/>
</dbReference>
<dbReference type="InterPro" id="IPR011016">
    <property type="entry name" value="Znf_RING-CH"/>
</dbReference>
<evidence type="ECO:0000256" key="16">
    <source>
        <dbReference type="RuleBase" id="RU367090"/>
    </source>
</evidence>
<evidence type="ECO:0000256" key="1">
    <source>
        <dbReference type="ARBA" id="ARBA00000900"/>
    </source>
</evidence>
<dbReference type="GO" id="GO:1990116">
    <property type="term" value="P:ribosome-associated ubiquitin-dependent protein catabolic process"/>
    <property type="evidence" value="ECO:0007669"/>
    <property type="project" value="UniProtKB-UniRule"/>
</dbReference>
<dbReference type="InterPro" id="IPR054476">
    <property type="entry name" value="Ltn1_N"/>
</dbReference>
<dbReference type="InterPro" id="IPR039795">
    <property type="entry name" value="LTN1/Rkr1"/>
</dbReference>
<dbReference type="SUPFAM" id="SSF48371">
    <property type="entry name" value="ARM repeat"/>
    <property type="match status" value="1"/>
</dbReference>